<accession>A0ABT7KZQ0</accession>
<reference evidence="1 2" key="1">
    <citation type="submission" date="2023-06" db="EMBL/GenBank/DDBJ databases">
        <title>Aquibacillus rhizosphaerae LR5S19.</title>
        <authorList>
            <person name="Sun J.-Q."/>
        </authorList>
    </citation>
    <scope>NUCLEOTIDE SEQUENCE [LARGE SCALE GENOMIC DNA]</scope>
    <source>
        <strain evidence="1 2">LR5S19</strain>
    </source>
</reference>
<dbReference type="RefSeq" id="WP_285929700.1">
    <property type="nucleotide sequence ID" value="NZ_JASTZU010000001.1"/>
</dbReference>
<dbReference type="Proteomes" id="UP001235343">
    <property type="component" value="Unassembled WGS sequence"/>
</dbReference>
<proteinExistence type="predicted"/>
<name>A0ABT7KZQ0_9BACI</name>
<keyword evidence="2" id="KW-1185">Reference proteome</keyword>
<dbReference type="InterPro" id="IPR023833">
    <property type="entry name" value="Signal_pept_SipW-depend-type"/>
</dbReference>
<evidence type="ECO:0000313" key="1">
    <source>
        <dbReference type="EMBL" id="MDL4838937.1"/>
    </source>
</evidence>
<dbReference type="InterPro" id="IPR022121">
    <property type="entry name" value="Peptidase_M73_camelysin"/>
</dbReference>
<organism evidence="1 2">
    <name type="scientific">Aquibacillus rhizosphaerae</name>
    <dbReference type="NCBI Taxonomy" id="3051431"/>
    <lineage>
        <taxon>Bacteria</taxon>
        <taxon>Bacillati</taxon>
        <taxon>Bacillota</taxon>
        <taxon>Bacilli</taxon>
        <taxon>Bacillales</taxon>
        <taxon>Bacillaceae</taxon>
        <taxon>Aquibacillus</taxon>
    </lineage>
</organism>
<evidence type="ECO:0000313" key="2">
    <source>
        <dbReference type="Proteomes" id="UP001235343"/>
    </source>
</evidence>
<gene>
    <name evidence="1" type="ORF">QQS35_00415</name>
</gene>
<protein>
    <submittedName>
        <fullName evidence="1">CalY family protein</fullName>
    </submittedName>
</protein>
<dbReference type="NCBIfam" id="TIGR04088">
    <property type="entry name" value="cognate_SipW"/>
    <property type="match status" value="1"/>
</dbReference>
<dbReference type="Pfam" id="PF12389">
    <property type="entry name" value="Peptidase_M73"/>
    <property type="match status" value="1"/>
</dbReference>
<comment type="caution">
    <text evidence="1">The sequence shown here is derived from an EMBL/GenBank/DDBJ whole genome shotgun (WGS) entry which is preliminary data.</text>
</comment>
<sequence>MGIKKKLGLGIASAALGLSLVGGGTFAYFSDTEASTNTFAAGTLDLGLDPVEIFNVDNLKPGDKMHREFELQNNGSLDIASVLLDTSYTVTDAQGDNAGEDFGEHIVVKFIKNEGHPEHIFDNDEYTVVYQKTLAELSNMTPDNLAVELEDFLVWDYEQDGIPVGGVDYLDVVIEFVDNGQDQNIFQGDSLELTWEFTGEQEEGEWR</sequence>
<dbReference type="EMBL" id="JASTZU010000001">
    <property type="protein sequence ID" value="MDL4838937.1"/>
    <property type="molecule type" value="Genomic_DNA"/>
</dbReference>